<dbReference type="GO" id="GO:0016020">
    <property type="term" value="C:membrane"/>
    <property type="evidence" value="ECO:0007669"/>
    <property type="project" value="UniProtKB-SubCell"/>
</dbReference>
<evidence type="ECO:0000256" key="2">
    <source>
        <dbReference type="ARBA" id="ARBA00022676"/>
    </source>
</evidence>
<keyword evidence="7" id="KW-0812">Transmembrane</keyword>
<organism evidence="8 9">
    <name type="scientific">Genlisea aurea</name>
    <dbReference type="NCBI Taxonomy" id="192259"/>
    <lineage>
        <taxon>Eukaryota</taxon>
        <taxon>Viridiplantae</taxon>
        <taxon>Streptophyta</taxon>
        <taxon>Embryophyta</taxon>
        <taxon>Tracheophyta</taxon>
        <taxon>Spermatophyta</taxon>
        <taxon>Magnoliopsida</taxon>
        <taxon>eudicotyledons</taxon>
        <taxon>Gunneridae</taxon>
        <taxon>Pentapetalae</taxon>
        <taxon>asterids</taxon>
        <taxon>lamiids</taxon>
        <taxon>Lamiales</taxon>
        <taxon>Lentibulariaceae</taxon>
        <taxon>Genlisea</taxon>
    </lineage>
</organism>
<evidence type="ECO:0000256" key="7">
    <source>
        <dbReference type="SAM" id="Phobius"/>
    </source>
</evidence>
<evidence type="ECO:0008006" key="10">
    <source>
        <dbReference type="Google" id="ProtNLM"/>
    </source>
</evidence>
<evidence type="ECO:0000256" key="5">
    <source>
        <dbReference type="ARBA" id="ARBA00023180"/>
    </source>
</evidence>
<evidence type="ECO:0000256" key="6">
    <source>
        <dbReference type="SAM" id="MobiDB-lite"/>
    </source>
</evidence>
<comment type="caution">
    <text evidence="8">The sequence shown here is derived from an EMBL/GenBank/DDBJ whole genome shotgun (WGS) entry which is preliminary data.</text>
</comment>
<feature type="region of interest" description="Disordered" evidence="6">
    <location>
        <begin position="58"/>
        <end position="83"/>
    </location>
</feature>
<keyword evidence="7" id="KW-1133">Transmembrane helix</keyword>
<dbReference type="Pfam" id="PF02485">
    <property type="entry name" value="Branch"/>
    <property type="match status" value="1"/>
</dbReference>
<evidence type="ECO:0000256" key="1">
    <source>
        <dbReference type="ARBA" id="ARBA00004606"/>
    </source>
</evidence>
<dbReference type="PANTHER" id="PTHR31042">
    <property type="entry name" value="CORE-2/I-BRANCHING BETA-1,6-N-ACETYLGLUCOSAMINYLTRANSFERASE FAMILY PROTEIN-RELATED"/>
    <property type="match status" value="1"/>
</dbReference>
<feature type="transmembrane region" description="Helical" evidence="7">
    <location>
        <begin position="6"/>
        <end position="29"/>
    </location>
</feature>
<proteinExistence type="predicted"/>
<sequence>MGCPHQILTVFSFLAFFAFGLSIGIIFCINYKTFSFNLQVTNGQFSIVTAKLPQELERPPTVPIPIPDETSHSNATESDGDRRREYLDETREMNYAEIFRRASRILPDSDFREVPKVAFMFLTKGPVILAPLWEEFFKGYRGLYSVYVHCDPGYNGSEPEGSVFRGRRIHSQRVDWGKVNMVEAERRLLANALLDSSNQRFVLLSESCIPLYNFSTVYSYLLNSSQTFVELYDLPGAVGRGRYNPKMSPTIRIHQWRKGSQWFAADRRLAIEIISDRTYWPVFRRYCNGSCYADEHYLPTFVLMREFGRRNANRTLTWVDWSRGGPHPAKFIRTDVTPEFLQRLRAAGECEYNGRKGGVCFLFARKFTESTLTRLLRFAPRVMMFDR</sequence>
<evidence type="ECO:0000256" key="4">
    <source>
        <dbReference type="ARBA" id="ARBA00023136"/>
    </source>
</evidence>
<keyword evidence="4 7" id="KW-0472">Membrane</keyword>
<name>S8DIL5_9LAMI</name>
<dbReference type="AlphaFoldDB" id="S8DIL5"/>
<accession>S8DIL5</accession>
<evidence type="ECO:0000256" key="3">
    <source>
        <dbReference type="ARBA" id="ARBA00022679"/>
    </source>
</evidence>
<keyword evidence="9" id="KW-1185">Reference proteome</keyword>
<keyword evidence="5" id="KW-0325">Glycoprotein</keyword>
<reference evidence="8 9" key="1">
    <citation type="journal article" date="2013" name="BMC Genomics">
        <title>The miniature genome of a carnivorous plant Genlisea aurea contains a low number of genes and short non-coding sequences.</title>
        <authorList>
            <person name="Leushkin E.V."/>
            <person name="Sutormin R.A."/>
            <person name="Nabieva E.R."/>
            <person name="Penin A.A."/>
            <person name="Kondrashov A.S."/>
            <person name="Logacheva M.D."/>
        </authorList>
    </citation>
    <scope>NUCLEOTIDE SEQUENCE [LARGE SCALE GENOMIC DNA]</scope>
</reference>
<dbReference type="InterPro" id="IPR003406">
    <property type="entry name" value="Glyco_trans_14"/>
</dbReference>
<evidence type="ECO:0000313" key="9">
    <source>
        <dbReference type="Proteomes" id="UP000015453"/>
    </source>
</evidence>
<dbReference type="PANTHER" id="PTHR31042:SF111">
    <property type="entry name" value="CORE-2_I-BRANCHING BETA-1,6-N-ACETYLGLUCOSAMINYLTRANSFERASE FAMILY PROTEIN"/>
    <property type="match status" value="1"/>
</dbReference>
<dbReference type="Proteomes" id="UP000015453">
    <property type="component" value="Unassembled WGS sequence"/>
</dbReference>
<comment type="subcellular location">
    <subcellularLocation>
        <location evidence="1">Membrane</location>
        <topology evidence="1">Single-pass type II membrane protein</topology>
    </subcellularLocation>
</comment>
<keyword evidence="2" id="KW-0328">Glycosyltransferase</keyword>
<protein>
    <recommendedName>
        <fullName evidence="10">Core-2/I-branching beta-1,6-N-acetylglucosaminyltransferase family protein</fullName>
    </recommendedName>
</protein>
<evidence type="ECO:0000313" key="8">
    <source>
        <dbReference type="EMBL" id="EPS59287.1"/>
    </source>
</evidence>
<dbReference type="OrthoDB" id="191334at2759"/>
<gene>
    <name evidence="8" type="ORF">M569_15522</name>
</gene>
<dbReference type="EMBL" id="AUSU01008487">
    <property type="protein sequence ID" value="EPS59287.1"/>
    <property type="molecule type" value="Genomic_DNA"/>
</dbReference>
<dbReference type="GO" id="GO:0016757">
    <property type="term" value="F:glycosyltransferase activity"/>
    <property type="evidence" value="ECO:0007669"/>
    <property type="project" value="UniProtKB-KW"/>
</dbReference>
<keyword evidence="3" id="KW-0808">Transferase</keyword>
<dbReference type="InterPro" id="IPR044174">
    <property type="entry name" value="BC10-like"/>
</dbReference>